<dbReference type="EMBL" id="LXQA010865304">
    <property type="protein sequence ID" value="MCI74661.1"/>
    <property type="molecule type" value="Genomic_DNA"/>
</dbReference>
<sequence>SQASTIKESLKFSPPISIDVEFGLGSDKVAATEAKIEALTYV</sequence>
<protein>
    <submittedName>
        <fullName evidence="1">Uncharacterized protein</fullName>
    </submittedName>
</protein>
<feature type="non-terminal residue" evidence="1">
    <location>
        <position position="1"/>
    </location>
</feature>
<dbReference type="Proteomes" id="UP000265520">
    <property type="component" value="Unassembled WGS sequence"/>
</dbReference>
<evidence type="ECO:0000313" key="2">
    <source>
        <dbReference type="Proteomes" id="UP000265520"/>
    </source>
</evidence>
<comment type="caution">
    <text evidence="1">The sequence shown here is derived from an EMBL/GenBank/DDBJ whole genome shotgun (WGS) entry which is preliminary data.</text>
</comment>
<accession>A0A392UM73</accession>
<keyword evidence="2" id="KW-1185">Reference proteome</keyword>
<evidence type="ECO:0000313" key="1">
    <source>
        <dbReference type="EMBL" id="MCI74661.1"/>
    </source>
</evidence>
<proteinExistence type="predicted"/>
<dbReference type="AlphaFoldDB" id="A0A392UM73"/>
<reference evidence="1 2" key="1">
    <citation type="journal article" date="2018" name="Front. Plant Sci.">
        <title>Red Clover (Trifolium pratense) and Zigzag Clover (T. medium) - A Picture of Genomic Similarities and Differences.</title>
        <authorList>
            <person name="Dluhosova J."/>
            <person name="Istvanek J."/>
            <person name="Nedelnik J."/>
            <person name="Repkova J."/>
        </authorList>
    </citation>
    <scope>NUCLEOTIDE SEQUENCE [LARGE SCALE GENOMIC DNA]</scope>
    <source>
        <strain evidence="2">cv. 10/8</strain>
        <tissue evidence="1">Leaf</tissue>
    </source>
</reference>
<organism evidence="1 2">
    <name type="scientific">Trifolium medium</name>
    <dbReference type="NCBI Taxonomy" id="97028"/>
    <lineage>
        <taxon>Eukaryota</taxon>
        <taxon>Viridiplantae</taxon>
        <taxon>Streptophyta</taxon>
        <taxon>Embryophyta</taxon>
        <taxon>Tracheophyta</taxon>
        <taxon>Spermatophyta</taxon>
        <taxon>Magnoliopsida</taxon>
        <taxon>eudicotyledons</taxon>
        <taxon>Gunneridae</taxon>
        <taxon>Pentapetalae</taxon>
        <taxon>rosids</taxon>
        <taxon>fabids</taxon>
        <taxon>Fabales</taxon>
        <taxon>Fabaceae</taxon>
        <taxon>Papilionoideae</taxon>
        <taxon>50 kb inversion clade</taxon>
        <taxon>NPAAA clade</taxon>
        <taxon>Hologalegina</taxon>
        <taxon>IRL clade</taxon>
        <taxon>Trifolieae</taxon>
        <taxon>Trifolium</taxon>
    </lineage>
</organism>
<name>A0A392UM73_9FABA</name>